<name>A0ABP0UMK6_9BRYO</name>
<dbReference type="PANTHER" id="PTHR43011:SF1">
    <property type="entry name" value="IRON-SULFUR CLUSTER ASSEMBLY 2 HOMOLOG, MITOCHONDRIAL"/>
    <property type="match status" value="1"/>
</dbReference>
<organism evidence="3 4">
    <name type="scientific">Sphagnum troendelagicum</name>
    <dbReference type="NCBI Taxonomy" id="128251"/>
    <lineage>
        <taxon>Eukaryota</taxon>
        <taxon>Viridiplantae</taxon>
        <taxon>Streptophyta</taxon>
        <taxon>Embryophyta</taxon>
        <taxon>Bryophyta</taxon>
        <taxon>Sphagnophytina</taxon>
        <taxon>Sphagnopsida</taxon>
        <taxon>Sphagnales</taxon>
        <taxon>Sphagnaceae</taxon>
        <taxon>Sphagnum</taxon>
    </lineage>
</organism>
<comment type="similarity">
    <text evidence="1">Belongs to the HesB/IscA family.</text>
</comment>
<dbReference type="InterPro" id="IPR000361">
    <property type="entry name" value="ATAP_core_dom"/>
</dbReference>
<dbReference type="InterPro" id="IPR035903">
    <property type="entry name" value="HesB-like_dom_sf"/>
</dbReference>
<reference evidence="3" key="1">
    <citation type="submission" date="2024-02" db="EMBL/GenBank/DDBJ databases">
        <authorList>
            <consortium name="ELIXIR-Norway"/>
            <consortium name="Elixir Norway"/>
        </authorList>
    </citation>
    <scope>NUCLEOTIDE SEQUENCE</scope>
</reference>
<dbReference type="SUPFAM" id="SSF89360">
    <property type="entry name" value="HesB-like domain"/>
    <property type="match status" value="1"/>
</dbReference>
<feature type="domain" description="Core" evidence="2">
    <location>
        <begin position="114"/>
        <end position="217"/>
    </location>
</feature>
<accession>A0ABP0UMK6</accession>
<proteinExistence type="inferred from homology"/>
<dbReference type="NCBIfam" id="TIGR00049">
    <property type="entry name" value="iron-sulfur cluster assembly accessory protein"/>
    <property type="match status" value="1"/>
</dbReference>
<evidence type="ECO:0000259" key="2">
    <source>
        <dbReference type="Pfam" id="PF01521"/>
    </source>
</evidence>
<dbReference type="Proteomes" id="UP001497512">
    <property type="component" value="Chromosome 5"/>
</dbReference>
<evidence type="ECO:0000313" key="3">
    <source>
        <dbReference type="EMBL" id="CAK9225626.1"/>
    </source>
</evidence>
<dbReference type="PANTHER" id="PTHR43011">
    <property type="entry name" value="IRON-SULFUR CLUSTER ASSEMBLY 2 HOMOLOG, MITOCHONDRIAL"/>
    <property type="match status" value="1"/>
</dbReference>
<dbReference type="InterPro" id="IPR016092">
    <property type="entry name" value="ATAP"/>
</dbReference>
<gene>
    <name evidence="3" type="ORF">CSSPTR1EN2_LOCUS17740</name>
</gene>
<dbReference type="EMBL" id="OZ019897">
    <property type="protein sequence ID" value="CAK9225626.1"/>
    <property type="molecule type" value="Genomic_DNA"/>
</dbReference>
<evidence type="ECO:0000313" key="4">
    <source>
        <dbReference type="Proteomes" id="UP001497512"/>
    </source>
</evidence>
<protein>
    <recommendedName>
        <fullName evidence="2">Core domain-containing protein</fullName>
    </recommendedName>
</protein>
<sequence>MTMSKAVKLWRSFRVLITTPSLRIGRSSSSSTSSSSSCFQSMPGRFQRSLNEVDGRAIFSSCRSFLRATELGFATPLGFGVLTNATAWSAKRHQHSATAEDSKASVAPTTQEGLTITDSCIRRIKEIMEEDGTEGDKKALRLSVEGGGCSGFLYNFSLDDNLNSDDRVFEREGAKIVVDEVSYAFVKGATIDFTEELIRASFSVTVNPNASSACGCGSSFTAK</sequence>
<dbReference type="Pfam" id="PF01521">
    <property type="entry name" value="Fe-S_biosyn"/>
    <property type="match status" value="1"/>
</dbReference>
<keyword evidence="4" id="KW-1185">Reference proteome</keyword>
<evidence type="ECO:0000256" key="1">
    <source>
        <dbReference type="ARBA" id="ARBA00006718"/>
    </source>
</evidence>
<dbReference type="Gene3D" id="2.60.300.12">
    <property type="entry name" value="HesB-like domain"/>
    <property type="match status" value="1"/>
</dbReference>